<feature type="compositionally biased region" description="Basic residues" evidence="1">
    <location>
        <begin position="58"/>
        <end position="73"/>
    </location>
</feature>
<name>A0A165GZZ3_9APHY</name>
<dbReference type="Proteomes" id="UP000076871">
    <property type="component" value="Unassembled WGS sequence"/>
</dbReference>
<organism evidence="2 3">
    <name type="scientific">Laetiporus sulphureus 93-53</name>
    <dbReference type="NCBI Taxonomy" id="1314785"/>
    <lineage>
        <taxon>Eukaryota</taxon>
        <taxon>Fungi</taxon>
        <taxon>Dikarya</taxon>
        <taxon>Basidiomycota</taxon>
        <taxon>Agaricomycotina</taxon>
        <taxon>Agaricomycetes</taxon>
        <taxon>Polyporales</taxon>
        <taxon>Laetiporus</taxon>
    </lineage>
</organism>
<feature type="region of interest" description="Disordered" evidence="1">
    <location>
        <begin position="58"/>
        <end position="89"/>
    </location>
</feature>
<dbReference type="RefSeq" id="XP_040768799.1">
    <property type="nucleotide sequence ID" value="XM_040902175.1"/>
</dbReference>
<proteinExistence type="predicted"/>
<dbReference type="EMBL" id="KV427608">
    <property type="protein sequence ID" value="KZT11059.1"/>
    <property type="molecule type" value="Genomic_DNA"/>
</dbReference>
<gene>
    <name evidence="2" type="ORF">LAESUDRAFT_363232</name>
</gene>
<evidence type="ECO:0000313" key="3">
    <source>
        <dbReference type="Proteomes" id="UP000076871"/>
    </source>
</evidence>
<dbReference type="InParanoid" id="A0A165GZZ3"/>
<accession>A0A165GZZ3</accession>
<protein>
    <submittedName>
        <fullName evidence="2">Uncharacterized protein</fullName>
    </submittedName>
</protein>
<evidence type="ECO:0000313" key="2">
    <source>
        <dbReference type="EMBL" id="KZT11059.1"/>
    </source>
</evidence>
<dbReference type="AlphaFoldDB" id="A0A165GZZ3"/>
<sequence>MKATRAMLLCRVALCGGIYELVLFSTANLADWPGSLRGTVETHAMAARSVPSFCFRPARRQQRRSSQHVRRQRHPAESVLGLSPPPLRG</sequence>
<reference evidence="2 3" key="1">
    <citation type="journal article" date="2016" name="Mol. Biol. Evol.">
        <title>Comparative Genomics of Early-Diverging Mushroom-Forming Fungi Provides Insights into the Origins of Lignocellulose Decay Capabilities.</title>
        <authorList>
            <person name="Nagy L.G."/>
            <person name="Riley R."/>
            <person name="Tritt A."/>
            <person name="Adam C."/>
            <person name="Daum C."/>
            <person name="Floudas D."/>
            <person name="Sun H."/>
            <person name="Yadav J.S."/>
            <person name="Pangilinan J."/>
            <person name="Larsson K.H."/>
            <person name="Matsuura K."/>
            <person name="Barry K."/>
            <person name="Labutti K."/>
            <person name="Kuo R."/>
            <person name="Ohm R.A."/>
            <person name="Bhattacharya S.S."/>
            <person name="Shirouzu T."/>
            <person name="Yoshinaga Y."/>
            <person name="Martin F.M."/>
            <person name="Grigoriev I.V."/>
            <person name="Hibbett D.S."/>
        </authorList>
    </citation>
    <scope>NUCLEOTIDE SEQUENCE [LARGE SCALE GENOMIC DNA]</scope>
    <source>
        <strain evidence="2 3">93-53</strain>
    </source>
</reference>
<keyword evidence="3" id="KW-1185">Reference proteome</keyword>
<dbReference type="GeneID" id="63819206"/>
<evidence type="ECO:0000256" key="1">
    <source>
        <dbReference type="SAM" id="MobiDB-lite"/>
    </source>
</evidence>